<dbReference type="GO" id="GO:0016787">
    <property type="term" value="F:hydrolase activity"/>
    <property type="evidence" value="ECO:0007669"/>
    <property type="project" value="UniProtKB-KW"/>
</dbReference>
<evidence type="ECO:0000256" key="1">
    <source>
        <dbReference type="ARBA" id="ARBA00022801"/>
    </source>
</evidence>
<dbReference type="EMBL" id="CP042913">
    <property type="protein sequence ID" value="QEG35277.1"/>
    <property type="molecule type" value="Genomic_DNA"/>
</dbReference>
<evidence type="ECO:0000313" key="3">
    <source>
        <dbReference type="Proteomes" id="UP000323917"/>
    </source>
</evidence>
<organism evidence="2 3">
    <name type="scientific">Bythopirellula goksoeyrii</name>
    <dbReference type="NCBI Taxonomy" id="1400387"/>
    <lineage>
        <taxon>Bacteria</taxon>
        <taxon>Pseudomonadati</taxon>
        <taxon>Planctomycetota</taxon>
        <taxon>Planctomycetia</taxon>
        <taxon>Pirellulales</taxon>
        <taxon>Lacipirellulaceae</taxon>
        <taxon>Bythopirellula</taxon>
    </lineage>
</organism>
<dbReference type="SUPFAM" id="SSF56300">
    <property type="entry name" value="Metallo-dependent phosphatases"/>
    <property type="match status" value="1"/>
</dbReference>
<reference evidence="2 3" key="1">
    <citation type="submission" date="2019-08" db="EMBL/GenBank/DDBJ databases">
        <title>Deep-cultivation of Planctomycetes and their phenomic and genomic characterization uncovers novel biology.</title>
        <authorList>
            <person name="Wiegand S."/>
            <person name="Jogler M."/>
            <person name="Boedeker C."/>
            <person name="Pinto D."/>
            <person name="Vollmers J."/>
            <person name="Rivas-Marin E."/>
            <person name="Kohn T."/>
            <person name="Peeters S.H."/>
            <person name="Heuer A."/>
            <person name="Rast P."/>
            <person name="Oberbeckmann S."/>
            <person name="Bunk B."/>
            <person name="Jeske O."/>
            <person name="Meyerdierks A."/>
            <person name="Storesund J.E."/>
            <person name="Kallscheuer N."/>
            <person name="Luecker S."/>
            <person name="Lage O.M."/>
            <person name="Pohl T."/>
            <person name="Merkel B.J."/>
            <person name="Hornburger P."/>
            <person name="Mueller R.-W."/>
            <person name="Bruemmer F."/>
            <person name="Labrenz M."/>
            <person name="Spormann A.M."/>
            <person name="Op den Camp H."/>
            <person name="Overmann J."/>
            <person name="Amann R."/>
            <person name="Jetten M.S.M."/>
            <person name="Mascher T."/>
            <person name="Medema M.H."/>
            <person name="Devos D.P."/>
            <person name="Kaster A.-K."/>
            <person name="Ovreas L."/>
            <person name="Rohde M."/>
            <person name="Galperin M.Y."/>
            <person name="Jogler C."/>
        </authorList>
    </citation>
    <scope>NUCLEOTIDE SEQUENCE [LARGE SCALE GENOMIC DNA]</scope>
    <source>
        <strain evidence="2 3">Pr1d</strain>
    </source>
</reference>
<dbReference type="KEGG" id="bgok:Pr1d_25730"/>
<accession>A0A5B9Q8G1</accession>
<dbReference type="CDD" id="cd00840">
    <property type="entry name" value="MPP_Mre11_N"/>
    <property type="match status" value="1"/>
</dbReference>
<dbReference type="Proteomes" id="UP000323917">
    <property type="component" value="Chromosome"/>
</dbReference>
<keyword evidence="3" id="KW-1185">Reference proteome</keyword>
<dbReference type="PANTHER" id="PTHR30337:SF7">
    <property type="entry name" value="PHOSPHOESTERASE"/>
    <property type="match status" value="1"/>
</dbReference>
<dbReference type="InterPro" id="IPR029052">
    <property type="entry name" value="Metallo-depent_PP-like"/>
</dbReference>
<proteinExistence type="predicted"/>
<sequence>MSFPPLRFVHASDFHLERPLGGVAEVPPDKRELFLEAPFLAASQVFETVLAEGADALLLSGDLLDPELAGPRAVVFLRDHFQRLADHNIPVYWACGEVDAGDTWPASATLPENVHIFPVGHVADFELLRDGKPVARIQGISRTQGVTPDDSGFFCDATGLFTVGVAHGTAASPGTEGDRVDYMALGGQHHRQTVDQSPGIAHYCGSPQGRDPSEPGPHGCTLVLVDDAGHIKTNFVATDAIRWITEVVDITAGTDEDALMSQIEDRIGKLKTKHHGSELLITWQITGCGSVVNHIHAGGISDKMVEVLRNRYAAHSPGIWTVGIECNAPLDVPQEWVDEETIMGDLLRDFRKLEEDPDISLDLDEFLPAEYREASLAEIAKVEPEDRAELLWAASKLGVDLMDGEEILIGA</sequence>
<dbReference type="AlphaFoldDB" id="A0A5B9Q8G1"/>
<evidence type="ECO:0000313" key="2">
    <source>
        <dbReference type="EMBL" id="QEG35277.1"/>
    </source>
</evidence>
<dbReference type="Gene3D" id="3.60.21.10">
    <property type="match status" value="1"/>
</dbReference>
<gene>
    <name evidence="2" type="primary">yhaO</name>
    <name evidence="2" type="ORF">Pr1d_25730</name>
</gene>
<dbReference type="PANTHER" id="PTHR30337">
    <property type="entry name" value="COMPONENT OF ATP-DEPENDENT DSDNA EXONUCLEASE"/>
    <property type="match status" value="1"/>
</dbReference>
<name>A0A5B9Q8G1_9BACT</name>
<protein>
    <submittedName>
        <fullName evidence="2">Putative metallophosphoesterase YhaO</fullName>
    </submittedName>
</protein>
<keyword evidence="1" id="KW-0378">Hydrolase</keyword>
<dbReference type="InterPro" id="IPR041796">
    <property type="entry name" value="Mre11_N"/>
</dbReference>
<dbReference type="InterPro" id="IPR050535">
    <property type="entry name" value="DNA_Repair-Maintenance_Comp"/>
</dbReference>